<reference evidence="1 2" key="1">
    <citation type="submission" date="2024-01" db="EMBL/GenBank/DDBJ databases">
        <title>A draft genome for the cacao thread blight pathogen Marasmiellus scandens.</title>
        <authorList>
            <person name="Baruah I.K."/>
            <person name="Leung J."/>
            <person name="Bukari Y."/>
            <person name="Amoako-Attah I."/>
            <person name="Meinhardt L.W."/>
            <person name="Bailey B.A."/>
            <person name="Cohen S.P."/>
        </authorList>
    </citation>
    <scope>NUCLEOTIDE SEQUENCE [LARGE SCALE GENOMIC DNA]</scope>
    <source>
        <strain evidence="1 2">GH-19</strain>
    </source>
</reference>
<gene>
    <name evidence="1" type="ORF">VKT23_009839</name>
</gene>
<comment type="caution">
    <text evidence="1">The sequence shown here is derived from an EMBL/GenBank/DDBJ whole genome shotgun (WGS) entry which is preliminary data.</text>
</comment>
<keyword evidence="2" id="KW-1185">Reference proteome</keyword>
<accession>A0ABR1JEG3</accession>
<proteinExistence type="predicted"/>
<evidence type="ECO:0000313" key="2">
    <source>
        <dbReference type="Proteomes" id="UP001498398"/>
    </source>
</evidence>
<organism evidence="1 2">
    <name type="scientific">Marasmiellus scandens</name>
    <dbReference type="NCBI Taxonomy" id="2682957"/>
    <lineage>
        <taxon>Eukaryota</taxon>
        <taxon>Fungi</taxon>
        <taxon>Dikarya</taxon>
        <taxon>Basidiomycota</taxon>
        <taxon>Agaricomycotina</taxon>
        <taxon>Agaricomycetes</taxon>
        <taxon>Agaricomycetidae</taxon>
        <taxon>Agaricales</taxon>
        <taxon>Marasmiineae</taxon>
        <taxon>Omphalotaceae</taxon>
        <taxon>Marasmiellus</taxon>
    </lineage>
</organism>
<sequence>MQGSLAAFSGCIAASMMSRLIINLQSHEETFREGIHSAILSSRYRTVNAEDHTDLESTQEARQAQQEVDSVDSDLDVTVVELDTLWSDDNSV</sequence>
<dbReference type="EMBL" id="JBANRG010000017">
    <property type="protein sequence ID" value="KAK7458829.1"/>
    <property type="molecule type" value="Genomic_DNA"/>
</dbReference>
<dbReference type="Proteomes" id="UP001498398">
    <property type="component" value="Unassembled WGS sequence"/>
</dbReference>
<evidence type="ECO:0000313" key="1">
    <source>
        <dbReference type="EMBL" id="KAK7458829.1"/>
    </source>
</evidence>
<name>A0ABR1JEG3_9AGAR</name>
<protein>
    <submittedName>
        <fullName evidence="1">Uncharacterized protein</fullName>
    </submittedName>
</protein>